<protein>
    <recommendedName>
        <fullName evidence="3">Cell division topological specificity factor</fullName>
    </recommendedName>
</protein>
<accession>A0A084JDV4</accession>
<evidence type="ECO:0000313" key="4">
    <source>
        <dbReference type="EMBL" id="KEZ87138.1"/>
    </source>
</evidence>
<dbReference type="InterPro" id="IPR005527">
    <property type="entry name" value="MinE"/>
</dbReference>
<comment type="similarity">
    <text evidence="1 3">Belongs to the MinE family.</text>
</comment>
<dbReference type="STRING" id="29354.IO98_21455"/>
<evidence type="ECO:0000313" key="5">
    <source>
        <dbReference type="Proteomes" id="UP000028525"/>
    </source>
</evidence>
<keyword evidence="3" id="KW-0131">Cell cycle</keyword>
<keyword evidence="3 4" id="KW-0132">Cell division</keyword>
<dbReference type="GO" id="GO:0032955">
    <property type="term" value="P:regulation of division septum assembly"/>
    <property type="evidence" value="ECO:0007669"/>
    <property type="project" value="InterPro"/>
</dbReference>
<organism evidence="4 5">
    <name type="scientific">Lacrimispora celerecrescens</name>
    <dbReference type="NCBI Taxonomy" id="29354"/>
    <lineage>
        <taxon>Bacteria</taxon>
        <taxon>Bacillati</taxon>
        <taxon>Bacillota</taxon>
        <taxon>Clostridia</taxon>
        <taxon>Lachnospirales</taxon>
        <taxon>Lachnospiraceae</taxon>
        <taxon>Lacrimispora</taxon>
    </lineage>
</organism>
<keyword evidence="5" id="KW-1185">Reference proteome</keyword>
<evidence type="ECO:0000256" key="2">
    <source>
        <dbReference type="ARBA" id="ARBA00025265"/>
    </source>
</evidence>
<dbReference type="HAMAP" id="MF_00262">
    <property type="entry name" value="MinE"/>
    <property type="match status" value="1"/>
</dbReference>
<proteinExistence type="inferred from homology"/>
<dbReference type="NCBIfam" id="TIGR01215">
    <property type="entry name" value="minE"/>
    <property type="match status" value="1"/>
</dbReference>
<sequence length="92" mass="10843">MRLFPVFRKKNSGEIARNRLKLLLVADKADCSPEIMQMIKDDMVRVVSRYMDIDSDRIEIQMKKLKQPDCERFIPVLYANIPIRDVPDKGIY</sequence>
<evidence type="ECO:0000256" key="3">
    <source>
        <dbReference type="HAMAP-Rule" id="MF_00262"/>
    </source>
</evidence>
<dbReference type="Proteomes" id="UP000028525">
    <property type="component" value="Unassembled WGS sequence"/>
</dbReference>
<dbReference type="InterPro" id="IPR036707">
    <property type="entry name" value="MinE_sf"/>
</dbReference>
<dbReference type="EMBL" id="JPME01000037">
    <property type="protein sequence ID" value="KEZ87138.1"/>
    <property type="molecule type" value="Genomic_DNA"/>
</dbReference>
<dbReference type="SUPFAM" id="SSF55229">
    <property type="entry name" value="Cell division protein MinE topological specificity domain"/>
    <property type="match status" value="1"/>
</dbReference>
<gene>
    <name evidence="3" type="primary">minE</name>
    <name evidence="4" type="ORF">IO98_21455</name>
</gene>
<dbReference type="GO" id="GO:0051301">
    <property type="term" value="P:cell division"/>
    <property type="evidence" value="ECO:0007669"/>
    <property type="project" value="UniProtKB-KW"/>
</dbReference>
<comment type="function">
    <text evidence="2 3">Prevents the cell division inhibition by proteins MinC and MinD at internal division sites while permitting inhibition at polar sites. This ensures cell division at the proper site by restricting the formation of a division septum at the midpoint of the long axis of the cell.</text>
</comment>
<dbReference type="Gene3D" id="3.30.1070.10">
    <property type="entry name" value="Cell division topological specificity factor MinE"/>
    <property type="match status" value="1"/>
</dbReference>
<comment type="caution">
    <text evidence="4">The sequence shown here is derived from an EMBL/GenBank/DDBJ whole genome shotgun (WGS) entry which is preliminary data.</text>
</comment>
<evidence type="ECO:0000256" key="1">
    <source>
        <dbReference type="ARBA" id="ARBA00008168"/>
    </source>
</evidence>
<reference evidence="4 5" key="1">
    <citation type="submission" date="2014-07" db="EMBL/GenBank/DDBJ databases">
        <title>Draft genome of Clostridium celerecrescens 152B isolated from sediments associated with methane hydrate from Krishna Godavari basin.</title>
        <authorList>
            <person name="Honkalas V.S."/>
            <person name="Dabir A.P."/>
            <person name="Arora P."/>
            <person name="Dhakephalkar P.K."/>
        </authorList>
    </citation>
    <scope>NUCLEOTIDE SEQUENCE [LARGE SCALE GENOMIC DNA]</scope>
    <source>
        <strain evidence="4 5">152B</strain>
    </source>
</reference>
<name>A0A084JDV4_9FIRM</name>
<dbReference type="Pfam" id="PF03776">
    <property type="entry name" value="MinE"/>
    <property type="match status" value="1"/>
</dbReference>
<dbReference type="AlphaFoldDB" id="A0A084JDV4"/>
<dbReference type="RefSeq" id="WP_038284322.1">
    <property type="nucleotide sequence ID" value="NZ_JPME01000037.1"/>
</dbReference>
<dbReference type="OrthoDB" id="9796578at2"/>